<evidence type="ECO:0000256" key="1">
    <source>
        <dbReference type="SAM" id="Phobius"/>
    </source>
</evidence>
<keyword evidence="3" id="KW-1185">Reference proteome</keyword>
<evidence type="ECO:0000313" key="2">
    <source>
        <dbReference type="EMBL" id="OQK15342.1"/>
    </source>
</evidence>
<dbReference type="EMBL" id="LPUF01000004">
    <property type="protein sequence ID" value="OQK15342.1"/>
    <property type="molecule type" value="Genomic_DNA"/>
</dbReference>
<keyword evidence="1" id="KW-1133">Transmembrane helix</keyword>
<accession>A0A1V8M1E0</accession>
<dbReference type="Proteomes" id="UP000191980">
    <property type="component" value="Unassembled WGS sequence"/>
</dbReference>
<proteinExistence type="predicted"/>
<keyword evidence="1" id="KW-0472">Membrane</keyword>
<keyword evidence="1" id="KW-0812">Transmembrane</keyword>
<organism evidence="2 3">
    <name type="scientific">Methyloprofundus sedimenti</name>
    <dbReference type="NCBI Taxonomy" id="1420851"/>
    <lineage>
        <taxon>Bacteria</taxon>
        <taxon>Pseudomonadati</taxon>
        <taxon>Pseudomonadota</taxon>
        <taxon>Gammaproteobacteria</taxon>
        <taxon>Methylococcales</taxon>
        <taxon>Methylococcaceae</taxon>
        <taxon>Methyloprofundus</taxon>
    </lineage>
</organism>
<feature type="transmembrane region" description="Helical" evidence="1">
    <location>
        <begin position="48"/>
        <end position="68"/>
    </location>
</feature>
<evidence type="ECO:0000313" key="3">
    <source>
        <dbReference type="Proteomes" id="UP000191980"/>
    </source>
</evidence>
<sequence>MWHFAARQLAACLGIKTALYNFCLFENPAIKPYFHSFKQINKLNHLDVCGIYLIYFNILQNLAVTLFLN</sequence>
<name>A0A1V8M1E0_9GAMM</name>
<reference evidence="2 3" key="1">
    <citation type="submission" date="2015-12" db="EMBL/GenBank/DDBJ databases">
        <authorList>
            <person name="Shamseldin A."/>
            <person name="Moawad H."/>
            <person name="Abd El-Rahim W.M."/>
            <person name="Sadowsky M.J."/>
        </authorList>
    </citation>
    <scope>NUCLEOTIDE SEQUENCE [LARGE SCALE GENOMIC DNA]</scope>
    <source>
        <strain evidence="2 3">WF1</strain>
    </source>
</reference>
<gene>
    <name evidence="2" type="ORF">AU255_17885</name>
</gene>
<comment type="caution">
    <text evidence="2">The sequence shown here is derived from an EMBL/GenBank/DDBJ whole genome shotgun (WGS) entry which is preliminary data.</text>
</comment>
<protein>
    <submittedName>
        <fullName evidence="2">Uncharacterized protein</fullName>
    </submittedName>
</protein>
<dbReference type="STRING" id="1420851.AU255_17885"/>
<dbReference type="AlphaFoldDB" id="A0A1V8M1E0"/>